<dbReference type="InterPro" id="IPR039426">
    <property type="entry name" value="TonB-dep_rcpt-like"/>
</dbReference>
<evidence type="ECO:0000256" key="2">
    <source>
        <dbReference type="ARBA" id="ARBA00022448"/>
    </source>
</evidence>
<keyword evidence="2" id="KW-0813">Transport</keyword>
<dbReference type="Pfam" id="PF25183">
    <property type="entry name" value="OMP_b-brl_4"/>
    <property type="match status" value="2"/>
</dbReference>
<comment type="subcellular location">
    <subcellularLocation>
        <location evidence="1">Cell outer membrane</location>
        <topology evidence="1">Multi-pass membrane protein</topology>
    </subcellularLocation>
</comment>
<evidence type="ECO:0000313" key="9">
    <source>
        <dbReference type="EMBL" id="RIV76900.1"/>
    </source>
</evidence>
<dbReference type="GO" id="GO:0030246">
    <property type="term" value="F:carbohydrate binding"/>
    <property type="evidence" value="ECO:0007669"/>
    <property type="project" value="InterPro"/>
</dbReference>
<dbReference type="RefSeq" id="WP_119513958.1">
    <property type="nucleotide sequence ID" value="NZ_QXFK01000018.1"/>
</dbReference>
<dbReference type="InterPro" id="IPR010917">
    <property type="entry name" value="TonB_rcpt_CS"/>
</dbReference>
<dbReference type="PANTHER" id="PTHR30069:SF46">
    <property type="entry name" value="OAR PROTEIN"/>
    <property type="match status" value="1"/>
</dbReference>
<dbReference type="PROSITE" id="PS01156">
    <property type="entry name" value="TONB_DEPENDENT_REC_2"/>
    <property type="match status" value="1"/>
</dbReference>
<dbReference type="OrthoDB" id="9768147at2"/>
<reference evidence="9 10" key="1">
    <citation type="submission" date="2018-08" db="EMBL/GenBank/DDBJ databases">
        <title>Altererythrobacter sp.Ery1 and Ery12, the genome sequencing of novel strains in genus Alterythrobacter.</title>
        <authorList>
            <person name="Cheng H."/>
            <person name="Wu Y.-H."/>
            <person name="Fang C."/>
            <person name="Xu X.-W."/>
        </authorList>
    </citation>
    <scope>NUCLEOTIDE SEQUENCE [LARGE SCALE GENOMIC DNA]</scope>
    <source>
        <strain evidence="9 10">Ery1</strain>
    </source>
</reference>
<proteinExistence type="predicted"/>
<dbReference type="InterPro" id="IPR057601">
    <property type="entry name" value="Oar-like_b-barrel"/>
</dbReference>
<keyword evidence="5" id="KW-0472">Membrane</keyword>
<dbReference type="GO" id="GO:0044718">
    <property type="term" value="P:siderophore transmembrane transport"/>
    <property type="evidence" value="ECO:0007669"/>
    <property type="project" value="TreeGrafter"/>
</dbReference>
<accession>A0A418NFU9</accession>
<dbReference type="Proteomes" id="UP000285092">
    <property type="component" value="Unassembled WGS sequence"/>
</dbReference>
<evidence type="ECO:0000259" key="8">
    <source>
        <dbReference type="Pfam" id="PF25183"/>
    </source>
</evidence>
<keyword evidence="3" id="KW-1134">Transmembrane beta strand</keyword>
<keyword evidence="9" id="KW-0675">Receptor</keyword>
<dbReference type="EMBL" id="QXFK01000018">
    <property type="protein sequence ID" value="RIV76900.1"/>
    <property type="molecule type" value="Genomic_DNA"/>
</dbReference>
<name>A0A418NFU9_9SPHN</name>
<evidence type="ECO:0000256" key="6">
    <source>
        <dbReference type="ARBA" id="ARBA00023237"/>
    </source>
</evidence>
<keyword evidence="10" id="KW-1185">Reference proteome</keyword>
<comment type="caution">
    <text evidence="9">The sequence shown here is derived from an EMBL/GenBank/DDBJ whole genome shotgun (WGS) entry which is preliminary data.</text>
</comment>
<keyword evidence="4" id="KW-0812">Transmembrane</keyword>
<keyword evidence="7" id="KW-0732">Signal</keyword>
<evidence type="ECO:0000256" key="7">
    <source>
        <dbReference type="SAM" id="SignalP"/>
    </source>
</evidence>
<dbReference type="InterPro" id="IPR013784">
    <property type="entry name" value="Carb-bd-like_fold"/>
</dbReference>
<dbReference type="GO" id="GO:0015344">
    <property type="term" value="F:siderophore uptake transmembrane transporter activity"/>
    <property type="evidence" value="ECO:0007669"/>
    <property type="project" value="TreeGrafter"/>
</dbReference>
<organism evidence="9 10">
    <name type="scientific">Pelagerythrobacter aerophilus</name>
    <dbReference type="NCBI Taxonomy" id="2306995"/>
    <lineage>
        <taxon>Bacteria</taxon>
        <taxon>Pseudomonadati</taxon>
        <taxon>Pseudomonadota</taxon>
        <taxon>Alphaproteobacteria</taxon>
        <taxon>Sphingomonadales</taxon>
        <taxon>Erythrobacteraceae</taxon>
        <taxon>Pelagerythrobacter</taxon>
    </lineage>
</organism>
<evidence type="ECO:0000256" key="4">
    <source>
        <dbReference type="ARBA" id="ARBA00022692"/>
    </source>
</evidence>
<feature type="domain" description="TonB-dependent transporter Oar-like beta-barrel" evidence="8">
    <location>
        <begin position="270"/>
        <end position="341"/>
    </location>
</feature>
<feature type="domain" description="TonB-dependent transporter Oar-like beta-barrel" evidence="8">
    <location>
        <begin position="360"/>
        <end position="916"/>
    </location>
</feature>
<dbReference type="AlphaFoldDB" id="A0A418NFU9"/>
<dbReference type="SUPFAM" id="SSF49452">
    <property type="entry name" value="Starch-binding domain-like"/>
    <property type="match status" value="1"/>
</dbReference>
<dbReference type="InterPro" id="IPR036942">
    <property type="entry name" value="Beta-barrel_TonB_sf"/>
</dbReference>
<gene>
    <name evidence="9" type="ORF">D2V04_12260</name>
</gene>
<dbReference type="GO" id="GO:0009279">
    <property type="term" value="C:cell outer membrane"/>
    <property type="evidence" value="ECO:0007669"/>
    <property type="project" value="UniProtKB-SubCell"/>
</dbReference>
<dbReference type="SUPFAM" id="SSF56935">
    <property type="entry name" value="Porins"/>
    <property type="match status" value="1"/>
</dbReference>
<feature type="chain" id="PRO_5019155115" evidence="7">
    <location>
        <begin position="43"/>
        <end position="1040"/>
    </location>
</feature>
<evidence type="ECO:0000313" key="10">
    <source>
        <dbReference type="Proteomes" id="UP000285092"/>
    </source>
</evidence>
<sequence>MSHTQSHTARTNPRFARKLAAALALGVAGGAMSLAMVAPAQAQESTASLRGRITGAEGVTQIAAIEVNTGIRRVSAVGADGSYQFASLRPGIYRLEITTADGVRQTDQFTLLVAQDAVLDFDLAAPQALPTDAGETPPASSGEEILVTAGRIRTMEGGEVGVNITQRLIEQLPQNNRNFLAFADLAPGVMFVTGANGASRLQGGAQDSSTVNVFIDGVGQKDYILKNGITGQDTSRGNPFPQLAIGEYRVISSNYKAEFDQVSSVAITAVTKSGTNEFHGEGFFDFTNQDLRDPTPSELYEDDGAKVETQDMQFGGAFGGPIIKDVMHFFVTYEGKRIESPVDIEPGLGRDISFFPEKYQGYFGTTNETFNENLYFGKIDISPSGSDLIEISAKYRDETGEQLAGGINAESRRSLINTEELRATARWEHTADTWVNDLKLTYEDAKWAPTPGLFEPSFLFAYAAPRPEDPDEIERGELLRIGGSSNYQDKGQKGWGIQNDFTYTGLDRHTIKAGIKAKWVTLRTLQLNNTNPTYTYNVAYDPTGGGSTFNDVIPYRVQFGYESGFGESQIESDNFQLGVYIQDDWEVTDRLTLNLGIRWDYEKTPAYLDFVHDQDVVDLVTGQTLDPVTGEPLYPNLANANYDINDYISTGNEREPFMGAFQPRVGFSYDLDEEGQFVLFGGYGRSYSRNQFDFLQQEISVGSFTTRTFNFDTGDPENDCDPSPTCIPWDPIYLTPEGLAGLAEGTPGGGGSELRFINNDLKMPYSDQFSLGLRTRFDQVELEAGYTHIESKDGFVFLLGNRRPDGSYFQPDPEPGEGPQTPWSFTPPGYGNLIIGDNGLETSSDAAYLKLTKNYSPSSPWSLTATYTYTEAEENRKFNEVFSLDYPSIEDYPVMRSSGVPRHRFVAAGSVDLPFEAALSAKFTLESPRYMQAFRNIADPFERIIVGRFEDGNGDRWGRRQMDLAFTKYVPLGFLSDESRLRFRVDIINLFNDRNYTNFNNNPADDTRTENSPTVYGERTGFGVGGNPPRTIKLSAGFSF</sequence>
<dbReference type="Gene3D" id="2.40.170.20">
    <property type="entry name" value="TonB-dependent receptor, beta-barrel domain"/>
    <property type="match status" value="1"/>
</dbReference>
<dbReference type="PANTHER" id="PTHR30069">
    <property type="entry name" value="TONB-DEPENDENT OUTER MEMBRANE RECEPTOR"/>
    <property type="match status" value="1"/>
</dbReference>
<protein>
    <submittedName>
        <fullName evidence="9">TonB-dependent receptor</fullName>
    </submittedName>
</protein>
<evidence type="ECO:0000256" key="1">
    <source>
        <dbReference type="ARBA" id="ARBA00004571"/>
    </source>
</evidence>
<evidence type="ECO:0000256" key="5">
    <source>
        <dbReference type="ARBA" id="ARBA00023136"/>
    </source>
</evidence>
<evidence type="ECO:0000256" key="3">
    <source>
        <dbReference type="ARBA" id="ARBA00022452"/>
    </source>
</evidence>
<feature type="signal peptide" evidence="7">
    <location>
        <begin position="1"/>
        <end position="42"/>
    </location>
</feature>
<keyword evidence="6" id="KW-0998">Cell outer membrane</keyword>